<comment type="similarity">
    <text evidence="1">Belongs to the nitrobindin family.</text>
</comment>
<feature type="binding site" evidence="1">
    <location>
        <position position="197"/>
    </location>
    <ligand>
        <name>heme b</name>
        <dbReference type="ChEBI" id="CHEBI:60344"/>
    </ligand>
</feature>
<accession>A0A4R8ZX70</accession>
<dbReference type="InterPro" id="IPR014878">
    <property type="entry name" value="THAP4-like_heme-bd"/>
</dbReference>
<evidence type="ECO:0000313" key="3">
    <source>
        <dbReference type="EMBL" id="TFD48333.1"/>
    </source>
</evidence>
<keyword evidence="1" id="KW-0349">Heme</keyword>
<keyword evidence="1" id="KW-0408">Iron</keyword>
<protein>
    <recommendedName>
        <fullName evidence="1">Peroxynitrite isomerase</fullName>
        <ecNumber evidence="1">5.99.-.-</ecNumber>
    </recommendedName>
    <alternativeName>
        <fullName evidence="1">Ferric nitrobindin</fullName>
        <shortName evidence="1">Nb(III)</shortName>
    </alternativeName>
</protein>
<organism evidence="3 4">
    <name type="scientific">Cryobacterium frigoriphilum</name>
    <dbReference type="NCBI Taxonomy" id="1259150"/>
    <lineage>
        <taxon>Bacteria</taxon>
        <taxon>Bacillati</taxon>
        <taxon>Actinomycetota</taxon>
        <taxon>Actinomycetes</taxon>
        <taxon>Micrococcales</taxon>
        <taxon>Microbacteriaceae</taxon>
        <taxon>Cryobacterium</taxon>
    </lineage>
</organism>
<sequence length="238" mass="25537">MRELPVGLPSELVPLSWLIGVWEGSGVLEYKIGEKSVSRTFGHRLSFSHDGLPHLNYSSYTWLEPEEPAAPDAGDAATDVAPVDLDARPASASAEQPDFGSEVDSDGKTPLVTETGYWRLSRPQGDGDPGPGMLPARGERPFTSAAAVETLRNRDGGFDIEVSLVHPGGVVELYLGQVKGPRIDLATDAVLRTAGAKPYVAATRLYGLVDNHLLWAWDIAALGQDLRTHASGRLARTE</sequence>
<comment type="catalytic activity">
    <reaction evidence="1">
        <text>peroxynitrite = nitrate</text>
        <dbReference type="Rhea" id="RHEA:63116"/>
        <dbReference type="ChEBI" id="CHEBI:17632"/>
        <dbReference type="ChEBI" id="CHEBI:25941"/>
    </reaction>
</comment>
<dbReference type="GO" id="GO:0020037">
    <property type="term" value="F:heme binding"/>
    <property type="evidence" value="ECO:0007669"/>
    <property type="project" value="UniProtKB-UniRule"/>
</dbReference>
<feature type="binding site" description="axial binding residue" evidence="1">
    <location>
        <position position="229"/>
    </location>
    <ligand>
        <name>heme b</name>
        <dbReference type="ChEBI" id="CHEBI:60344"/>
    </ligand>
    <ligandPart>
        <name>Fe</name>
        <dbReference type="ChEBI" id="CHEBI:18248"/>
    </ligandPart>
</feature>
<comment type="cofactor">
    <cofactor evidence="1">
        <name>heme b</name>
        <dbReference type="ChEBI" id="CHEBI:60344"/>
    </cofactor>
    <text evidence="1">Binds 1 heme b group per subunit, that coordinates a highly solvent-exposed Fe(III) atom.</text>
</comment>
<evidence type="ECO:0000259" key="2">
    <source>
        <dbReference type="Pfam" id="PF08768"/>
    </source>
</evidence>
<gene>
    <name evidence="3" type="ORF">E3T55_13740</name>
</gene>
<dbReference type="InterPro" id="IPR045165">
    <property type="entry name" value="Nitrobindin"/>
</dbReference>
<dbReference type="CDD" id="cd07828">
    <property type="entry name" value="lipocalin_heme-bd-THAP4-like"/>
    <property type="match status" value="1"/>
</dbReference>
<dbReference type="InterPro" id="IPR022939">
    <property type="entry name" value="Nb(III)_bact/plant"/>
</dbReference>
<dbReference type="RefSeq" id="WP_134520133.1">
    <property type="nucleotide sequence ID" value="NZ_SOHE01000056.1"/>
</dbReference>
<dbReference type="GO" id="GO:0046872">
    <property type="term" value="F:metal ion binding"/>
    <property type="evidence" value="ECO:0007669"/>
    <property type="project" value="UniProtKB-KW"/>
</dbReference>
<dbReference type="OrthoDB" id="4804006at2"/>
<comment type="caution">
    <text evidence="3">The sequence shown here is derived from an EMBL/GenBank/DDBJ whole genome shotgun (WGS) entry which is preliminary data.</text>
</comment>
<dbReference type="HAMAP" id="MF_01297">
    <property type="entry name" value="nitrobindin"/>
    <property type="match status" value="1"/>
</dbReference>
<dbReference type="PANTHER" id="PTHR15854:SF4">
    <property type="entry name" value="PEROXYNITRITE ISOMERASE THAP4"/>
    <property type="match status" value="1"/>
</dbReference>
<evidence type="ECO:0000256" key="1">
    <source>
        <dbReference type="HAMAP-Rule" id="MF_01297"/>
    </source>
</evidence>
<proteinExistence type="inferred from homology"/>
<keyword evidence="1" id="KW-0479">Metal-binding</keyword>
<dbReference type="GO" id="GO:0062213">
    <property type="term" value="F:peroxynitrite isomerase activity"/>
    <property type="evidence" value="ECO:0007669"/>
    <property type="project" value="UniProtKB-UniRule"/>
</dbReference>
<dbReference type="EC" id="5.99.-.-" evidence="1"/>
<keyword evidence="4" id="KW-1185">Reference proteome</keyword>
<reference evidence="3 4" key="1">
    <citation type="submission" date="2019-03" db="EMBL/GenBank/DDBJ databases">
        <title>Genomics of glacier-inhabiting Cryobacterium strains.</title>
        <authorList>
            <person name="Liu Q."/>
            <person name="Xin Y.-H."/>
        </authorList>
    </citation>
    <scope>NUCLEOTIDE SEQUENCE [LARGE SCALE GENOMIC DNA]</scope>
    <source>
        <strain evidence="3 4">Hh14</strain>
    </source>
</reference>
<comment type="caution">
    <text evidence="1">Lacks conserved residue(s) required for the propagation of feature annotation.</text>
</comment>
<feature type="domain" description="THAP4-like heme-binding" evidence="2">
    <location>
        <begin position="11"/>
        <end position="236"/>
    </location>
</feature>
<name>A0A4R8ZX70_9MICO</name>
<keyword evidence="1" id="KW-0413">Isomerase</keyword>
<comment type="pathway">
    <text evidence="1">Nitrogen metabolism.</text>
</comment>
<dbReference type="Pfam" id="PF08768">
    <property type="entry name" value="THAP4_heme-bd"/>
    <property type="match status" value="1"/>
</dbReference>
<dbReference type="Gene3D" id="2.40.128.20">
    <property type="match status" value="1"/>
</dbReference>
<evidence type="ECO:0000313" key="4">
    <source>
        <dbReference type="Proteomes" id="UP000297447"/>
    </source>
</evidence>
<dbReference type="Proteomes" id="UP000297447">
    <property type="component" value="Unassembled WGS sequence"/>
</dbReference>
<dbReference type="AlphaFoldDB" id="A0A4R8ZX70"/>
<dbReference type="PANTHER" id="PTHR15854">
    <property type="entry name" value="THAP4 PROTEIN"/>
    <property type="match status" value="1"/>
</dbReference>
<dbReference type="EMBL" id="SOHE01000056">
    <property type="protein sequence ID" value="TFD48333.1"/>
    <property type="molecule type" value="Genomic_DNA"/>
</dbReference>
<comment type="domain">
    <text evidence="1">Forms a 10-stranded antiparallel beta-barrel structure able to accommodate a hydrophobic ligand in its interior. In fact, this fold hosts the heme group, which is located in a wide surface cleft.</text>
</comment>
<dbReference type="SUPFAM" id="SSF50814">
    <property type="entry name" value="Lipocalins"/>
    <property type="match status" value="2"/>
</dbReference>
<dbReference type="InterPro" id="IPR012674">
    <property type="entry name" value="Calycin"/>
</dbReference>
<feature type="short sequence motif" description="GXWXGXG" evidence="1">
    <location>
        <begin position="20"/>
        <end position="26"/>
    </location>
</feature>
<comment type="function">
    <text evidence="1">Heme-binding protein able to scavenge peroxynitrite and to protect free L-tyrosine against peroxynitrite-mediated nitration, by acting as a peroxynitrite isomerase that converts peroxynitrite to nitrate. Therefore, this protein likely plays a role in peroxynitrite sensing and in the detoxification of reactive nitrogen and oxygen species (RNS and ROS, respectively). Is able to bind nitric oxide (NO) in vitro, but may act as a sensor of peroxynitrite levels in vivo.</text>
</comment>